<evidence type="ECO:0000256" key="6">
    <source>
        <dbReference type="SAM" id="MobiDB-lite"/>
    </source>
</evidence>
<keyword evidence="9" id="KW-1185">Reference proteome</keyword>
<comment type="similarity">
    <text evidence="2">Belongs to the TPX2 family.</text>
</comment>
<feature type="region of interest" description="Disordered" evidence="6">
    <location>
        <begin position="151"/>
        <end position="216"/>
    </location>
</feature>
<keyword evidence="5" id="KW-0206">Cytoskeleton</keyword>
<feature type="region of interest" description="Disordered" evidence="6">
    <location>
        <begin position="23"/>
        <end position="63"/>
    </location>
</feature>
<feature type="compositionally biased region" description="Polar residues" evidence="6">
    <location>
        <begin position="23"/>
        <end position="37"/>
    </location>
</feature>
<dbReference type="OrthoDB" id="1925970at2759"/>
<evidence type="ECO:0000256" key="1">
    <source>
        <dbReference type="ARBA" id="ARBA00004245"/>
    </source>
</evidence>
<gene>
    <name evidence="8" type="ORF">CJ030_MR3G008413</name>
</gene>
<comment type="caution">
    <text evidence="8">The sequence shown here is derived from an EMBL/GenBank/DDBJ whole genome shotgun (WGS) entry which is preliminary data.</text>
</comment>
<reference evidence="8 9" key="1">
    <citation type="journal article" date="2019" name="Plant Biotechnol. J.">
        <title>The red bayberry genome and genetic basis of sex determination.</title>
        <authorList>
            <person name="Jia H.M."/>
            <person name="Jia H.J."/>
            <person name="Cai Q.L."/>
            <person name="Wang Y."/>
            <person name="Zhao H.B."/>
            <person name="Yang W.F."/>
            <person name="Wang G.Y."/>
            <person name="Li Y.H."/>
            <person name="Zhan D.L."/>
            <person name="Shen Y.T."/>
            <person name="Niu Q.F."/>
            <person name="Chang L."/>
            <person name="Qiu J."/>
            <person name="Zhao L."/>
            <person name="Xie H.B."/>
            <person name="Fu W.Y."/>
            <person name="Jin J."/>
            <person name="Li X.W."/>
            <person name="Jiao Y."/>
            <person name="Zhou C.C."/>
            <person name="Tu T."/>
            <person name="Chai C.Y."/>
            <person name="Gao J.L."/>
            <person name="Fan L.J."/>
            <person name="van de Weg E."/>
            <person name="Wang J.Y."/>
            <person name="Gao Z.S."/>
        </authorList>
    </citation>
    <scope>NUCLEOTIDE SEQUENCE [LARGE SCALE GENOMIC DNA]</scope>
    <source>
        <tissue evidence="8">Leaves</tissue>
    </source>
</reference>
<comment type="subcellular location">
    <subcellularLocation>
        <location evidence="1">Cytoplasm</location>
        <location evidence="1">Cytoskeleton</location>
    </subcellularLocation>
</comment>
<evidence type="ECO:0000256" key="5">
    <source>
        <dbReference type="ARBA" id="ARBA00023212"/>
    </source>
</evidence>
<dbReference type="Proteomes" id="UP000516437">
    <property type="component" value="Chromosome 3"/>
</dbReference>
<dbReference type="GO" id="GO:0000226">
    <property type="term" value="P:microtubule cytoskeleton organization"/>
    <property type="evidence" value="ECO:0007669"/>
    <property type="project" value="InterPro"/>
</dbReference>
<evidence type="ECO:0000256" key="2">
    <source>
        <dbReference type="ARBA" id="ARBA00005885"/>
    </source>
</evidence>
<feature type="domain" description="TPX2 C-terminal" evidence="7">
    <location>
        <begin position="234"/>
        <end position="303"/>
    </location>
</feature>
<keyword evidence="4" id="KW-0493">Microtubule</keyword>
<dbReference type="PANTHER" id="PTHR46372:SF2">
    <property type="entry name" value="PROTEIN WVD2-LIKE 3"/>
    <property type="match status" value="1"/>
</dbReference>
<organism evidence="8 9">
    <name type="scientific">Morella rubra</name>
    <name type="common">Chinese bayberry</name>
    <dbReference type="NCBI Taxonomy" id="262757"/>
    <lineage>
        <taxon>Eukaryota</taxon>
        <taxon>Viridiplantae</taxon>
        <taxon>Streptophyta</taxon>
        <taxon>Embryophyta</taxon>
        <taxon>Tracheophyta</taxon>
        <taxon>Spermatophyta</taxon>
        <taxon>Magnoliopsida</taxon>
        <taxon>eudicotyledons</taxon>
        <taxon>Gunneridae</taxon>
        <taxon>Pentapetalae</taxon>
        <taxon>rosids</taxon>
        <taxon>fabids</taxon>
        <taxon>Fagales</taxon>
        <taxon>Myricaceae</taxon>
        <taxon>Morella</taxon>
    </lineage>
</organism>
<feature type="compositionally biased region" description="Basic and acidic residues" evidence="6">
    <location>
        <begin position="38"/>
        <end position="48"/>
    </location>
</feature>
<feature type="compositionally biased region" description="Polar residues" evidence="6">
    <location>
        <begin position="172"/>
        <end position="186"/>
    </location>
</feature>
<feature type="region of interest" description="Disordered" evidence="6">
    <location>
        <begin position="316"/>
        <end position="361"/>
    </location>
</feature>
<evidence type="ECO:0000313" key="9">
    <source>
        <dbReference type="Proteomes" id="UP000516437"/>
    </source>
</evidence>
<dbReference type="GO" id="GO:0005874">
    <property type="term" value="C:microtubule"/>
    <property type="evidence" value="ECO:0007669"/>
    <property type="project" value="UniProtKB-KW"/>
</dbReference>
<dbReference type="AlphaFoldDB" id="A0A6A1W8K1"/>
<evidence type="ECO:0000259" key="7">
    <source>
        <dbReference type="Pfam" id="PF06886"/>
    </source>
</evidence>
<evidence type="ECO:0000256" key="4">
    <source>
        <dbReference type="ARBA" id="ARBA00022701"/>
    </source>
</evidence>
<sequence>MGIEVTDICMDKEPDCVIIYSNTVSHDPNGESAANQHDGSESYEHINEGPEIQSSGESTEAKEYEVKECTTENSVEVPELCRGERCEEEQRVVNSNFKAGVREEMVRLETQKKKDNDNSQIYVKQASRPVAGNVRTKHTVPQPFALATEKRASCGASPAGVQPDAGPRLHKSSNANNVRRPNTTKPKQPISAMVARQPLQPDNKKHPDEEDSCSVASSTAVSVLAKATVASAPTFRSTERAEKRKEFYSKLEEKQQALEAEKTQSEARTKEEKEAAIKQLRKSLMFKANPMPSFYHEGPPPKAELKKIEMTEVLMLPPTRAKSPKLGRRKSSGDAISSSQRHKVKGSSAQRNRQSLGIYREETATNGSTIIKDQSKLQNGNTLCKFKDEPKEVDETNESIAIEVNAKLNMIDDVHS</sequence>
<dbReference type="InterPro" id="IPR027329">
    <property type="entry name" value="TPX2_C"/>
</dbReference>
<dbReference type="InterPro" id="IPR044806">
    <property type="entry name" value="WVD2/WDL1-4"/>
</dbReference>
<dbReference type="Pfam" id="PF06886">
    <property type="entry name" value="TPX2"/>
    <property type="match status" value="1"/>
</dbReference>
<evidence type="ECO:0000313" key="8">
    <source>
        <dbReference type="EMBL" id="KAB1219120.1"/>
    </source>
</evidence>
<keyword evidence="3" id="KW-0963">Cytoplasm</keyword>
<proteinExistence type="inferred from homology"/>
<dbReference type="PANTHER" id="PTHR46372">
    <property type="entry name" value="PROTEIN WVD2-LIKE 3"/>
    <property type="match status" value="1"/>
</dbReference>
<accession>A0A6A1W8K1</accession>
<protein>
    <submittedName>
        <fullName evidence="8">Protein WVD2-like 1</fullName>
    </submittedName>
</protein>
<name>A0A6A1W8K1_9ROSI</name>
<dbReference type="EMBL" id="RXIC02000021">
    <property type="protein sequence ID" value="KAB1219120.1"/>
    <property type="molecule type" value="Genomic_DNA"/>
</dbReference>
<evidence type="ECO:0000256" key="3">
    <source>
        <dbReference type="ARBA" id="ARBA00022490"/>
    </source>
</evidence>
<dbReference type="GO" id="GO:0008017">
    <property type="term" value="F:microtubule binding"/>
    <property type="evidence" value="ECO:0007669"/>
    <property type="project" value="InterPro"/>
</dbReference>